<evidence type="ECO:0000256" key="6">
    <source>
        <dbReference type="SAM" id="Phobius"/>
    </source>
</evidence>
<keyword evidence="3 6" id="KW-0812">Transmembrane</keyword>
<dbReference type="Proteomes" id="UP000176868">
    <property type="component" value="Unassembled WGS sequence"/>
</dbReference>
<feature type="transmembrane region" description="Helical" evidence="6">
    <location>
        <begin position="107"/>
        <end position="124"/>
    </location>
</feature>
<reference evidence="7 8" key="1">
    <citation type="journal article" date="2016" name="Nat. Commun.">
        <title>Thousands of microbial genomes shed light on interconnected biogeochemical processes in an aquifer system.</title>
        <authorList>
            <person name="Anantharaman K."/>
            <person name="Brown C.T."/>
            <person name="Hug L.A."/>
            <person name="Sharon I."/>
            <person name="Castelle C.J."/>
            <person name="Probst A.J."/>
            <person name="Thomas B.C."/>
            <person name="Singh A."/>
            <person name="Wilkins M.J."/>
            <person name="Karaoz U."/>
            <person name="Brodie E.L."/>
            <person name="Williams K.H."/>
            <person name="Hubbard S.S."/>
            <person name="Banfield J.F."/>
        </authorList>
    </citation>
    <scope>NUCLEOTIDE SEQUENCE [LARGE SCALE GENOMIC DNA]</scope>
</reference>
<feature type="transmembrane region" description="Helical" evidence="6">
    <location>
        <begin position="379"/>
        <end position="399"/>
    </location>
</feature>
<dbReference type="PANTHER" id="PTHR30250">
    <property type="entry name" value="PST FAMILY PREDICTED COLANIC ACID TRANSPORTER"/>
    <property type="match status" value="1"/>
</dbReference>
<sequence length="419" mass="46983">MWNLRNKAYDTLRWSEQYTRADMVYLAKGNFWQVLGQVVSSALSLALIFVFANYLPKETYGLYRYILSLAGILGIFTLSEMNQAIGQAVASGDGGVLRASVRYQLKWNTLQIVAFFALGTYYFYNGNTPVALSLFVMGIFSPLAQAFNTYGAYLNGKREFRLNNIFSIISTGIYVISMITVIIISGDIVWLVVTYSIVTFVTTIALYITTLRTFKPPATEAYDALKYGRELTFISLIGPVVSQIDKIILTHFWGATQLALYSLSMAIPGRATSLIKSLADIGFVKFSTKTSEELNKVFYLRIFQGLLIGAICTTGYIILAPYLFQYLIPKYLDALFYSQLLSVSFLVAMPNRYVSLLLASQKLSRVIFVNNVIQNAIRICFYIVLGIWGGLFGLIIAQISNSLISLLTNIIVWRINSRV</sequence>
<evidence type="ECO:0000256" key="1">
    <source>
        <dbReference type="ARBA" id="ARBA00004651"/>
    </source>
</evidence>
<name>A0A1G2V711_9BACT</name>
<feature type="transmembrane region" description="Helical" evidence="6">
    <location>
        <begin position="61"/>
        <end position="78"/>
    </location>
</feature>
<dbReference type="InterPro" id="IPR002797">
    <property type="entry name" value="Polysacc_synth"/>
</dbReference>
<comment type="subcellular location">
    <subcellularLocation>
        <location evidence="1">Cell membrane</location>
        <topology evidence="1">Multi-pass membrane protein</topology>
    </subcellularLocation>
</comment>
<dbReference type="PANTHER" id="PTHR30250:SF11">
    <property type="entry name" value="O-ANTIGEN TRANSPORTER-RELATED"/>
    <property type="match status" value="1"/>
</dbReference>
<dbReference type="InterPro" id="IPR050833">
    <property type="entry name" value="Poly_Biosynth_Transport"/>
</dbReference>
<keyword evidence="4 6" id="KW-1133">Transmembrane helix</keyword>
<comment type="caution">
    <text evidence="7">The sequence shown here is derived from an EMBL/GenBank/DDBJ whole genome shotgun (WGS) entry which is preliminary data.</text>
</comment>
<evidence type="ECO:0000256" key="5">
    <source>
        <dbReference type="ARBA" id="ARBA00023136"/>
    </source>
</evidence>
<feature type="transmembrane region" description="Helical" evidence="6">
    <location>
        <begin position="298"/>
        <end position="324"/>
    </location>
</feature>
<protein>
    <recommendedName>
        <fullName evidence="9">Polysaccharide biosynthesis protein C-terminal domain-containing protein</fullName>
    </recommendedName>
</protein>
<dbReference type="Pfam" id="PF01943">
    <property type="entry name" value="Polysacc_synt"/>
    <property type="match status" value="1"/>
</dbReference>
<feature type="transmembrane region" description="Helical" evidence="6">
    <location>
        <begin position="165"/>
        <end position="184"/>
    </location>
</feature>
<keyword evidence="5 6" id="KW-0472">Membrane</keyword>
<feature type="transmembrane region" description="Helical" evidence="6">
    <location>
        <begin position="34"/>
        <end position="55"/>
    </location>
</feature>
<feature type="transmembrane region" description="Helical" evidence="6">
    <location>
        <begin position="190"/>
        <end position="208"/>
    </location>
</feature>
<organism evidence="7 8">
    <name type="scientific">Candidatus Zambryskibacteria bacterium RIFOXYD2_FULL_43_10</name>
    <dbReference type="NCBI Taxonomy" id="1802782"/>
    <lineage>
        <taxon>Bacteria</taxon>
        <taxon>Candidatus Zambryskiibacteriota</taxon>
    </lineage>
</organism>
<evidence type="ECO:0000313" key="8">
    <source>
        <dbReference type="Proteomes" id="UP000176868"/>
    </source>
</evidence>
<evidence type="ECO:0000256" key="2">
    <source>
        <dbReference type="ARBA" id="ARBA00022475"/>
    </source>
</evidence>
<feature type="transmembrane region" description="Helical" evidence="6">
    <location>
        <begin position="130"/>
        <end position="153"/>
    </location>
</feature>
<dbReference type="STRING" id="1802782.A2544_01975"/>
<evidence type="ECO:0000256" key="3">
    <source>
        <dbReference type="ARBA" id="ARBA00022692"/>
    </source>
</evidence>
<dbReference type="GO" id="GO:0005886">
    <property type="term" value="C:plasma membrane"/>
    <property type="evidence" value="ECO:0007669"/>
    <property type="project" value="UniProtKB-SubCell"/>
</dbReference>
<proteinExistence type="predicted"/>
<evidence type="ECO:0000313" key="7">
    <source>
        <dbReference type="EMBL" id="OHB17419.1"/>
    </source>
</evidence>
<keyword evidence="2" id="KW-1003">Cell membrane</keyword>
<accession>A0A1G2V711</accession>
<evidence type="ECO:0008006" key="9">
    <source>
        <dbReference type="Google" id="ProtNLM"/>
    </source>
</evidence>
<dbReference type="EMBL" id="MHWZ01000021">
    <property type="protein sequence ID" value="OHB17419.1"/>
    <property type="molecule type" value="Genomic_DNA"/>
</dbReference>
<dbReference type="AlphaFoldDB" id="A0A1G2V711"/>
<evidence type="ECO:0000256" key="4">
    <source>
        <dbReference type="ARBA" id="ARBA00022989"/>
    </source>
</evidence>
<feature type="transmembrane region" description="Helical" evidence="6">
    <location>
        <begin position="336"/>
        <end position="358"/>
    </location>
</feature>
<gene>
    <name evidence="7" type="ORF">A2544_01975</name>
</gene>